<name>A0A383UQY4_BLUHO</name>
<feature type="region of interest" description="Disordered" evidence="1">
    <location>
        <begin position="214"/>
        <end position="252"/>
    </location>
</feature>
<feature type="compositionally biased region" description="Low complexity" evidence="1">
    <location>
        <begin position="279"/>
        <end position="324"/>
    </location>
</feature>
<feature type="region of interest" description="Disordered" evidence="1">
    <location>
        <begin position="1"/>
        <end position="61"/>
    </location>
</feature>
<dbReference type="Pfam" id="PF01803">
    <property type="entry name" value="LIM_bind"/>
    <property type="match status" value="1"/>
</dbReference>
<dbReference type="EMBL" id="UNSH01000042">
    <property type="protein sequence ID" value="SZF02297.1"/>
    <property type="molecule type" value="Genomic_DNA"/>
</dbReference>
<dbReference type="AlphaFoldDB" id="A0A383UQY4"/>
<dbReference type="InterPro" id="IPR029005">
    <property type="entry name" value="LIM-bd/SEUSS"/>
</dbReference>
<feature type="compositionally biased region" description="Low complexity" evidence="1">
    <location>
        <begin position="25"/>
        <end position="36"/>
    </location>
</feature>
<evidence type="ECO:0000313" key="2">
    <source>
        <dbReference type="EMBL" id="SZF02297.1"/>
    </source>
</evidence>
<dbReference type="Proteomes" id="UP000275772">
    <property type="component" value="Unassembled WGS sequence"/>
</dbReference>
<protein>
    <submittedName>
        <fullName evidence="2">Uncharacterized protein</fullName>
    </submittedName>
</protein>
<proteinExistence type="predicted"/>
<dbReference type="PANTHER" id="PTHR10378">
    <property type="entry name" value="LIM DOMAIN-BINDING PROTEIN"/>
    <property type="match status" value="1"/>
</dbReference>
<accession>A0A383UQY4</accession>
<feature type="compositionally biased region" description="Polar residues" evidence="1">
    <location>
        <begin position="325"/>
        <end position="340"/>
    </location>
</feature>
<reference evidence="2 3" key="1">
    <citation type="submission" date="2017-11" db="EMBL/GenBank/DDBJ databases">
        <authorList>
            <person name="Kracher B."/>
        </authorList>
    </citation>
    <scope>NUCLEOTIDE SEQUENCE [LARGE SCALE GENOMIC DNA]</scope>
    <source>
        <strain evidence="2 3">RACE1</strain>
    </source>
</reference>
<organism evidence="2 3">
    <name type="scientific">Blumeria hordei</name>
    <name type="common">Barley powdery mildew</name>
    <name type="synonym">Blumeria graminis f. sp. hordei</name>
    <dbReference type="NCBI Taxonomy" id="2867405"/>
    <lineage>
        <taxon>Eukaryota</taxon>
        <taxon>Fungi</taxon>
        <taxon>Dikarya</taxon>
        <taxon>Ascomycota</taxon>
        <taxon>Pezizomycotina</taxon>
        <taxon>Leotiomycetes</taxon>
        <taxon>Erysiphales</taxon>
        <taxon>Erysiphaceae</taxon>
        <taxon>Blumeria</taxon>
    </lineage>
</organism>
<feature type="compositionally biased region" description="Polar residues" evidence="1">
    <location>
        <begin position="624"/>
        <end position="635"/>
    </location>
</feature>
<gene>
    <name evidence="2" type="ORF">BLGHR1_13076</name>
</gene>
<sequence>MMTSLAQAYPPHPGGMQQHSAMAQGHPMGHNPGHPGQAAPGIPQQIHMGVSGPGPQVSQGQAMMAGMPPGAVGPNAHALQHLNTNQQQPQTQMFQHQAMFASNPQLQQMHQQQQAQMIAQQRQQHARQAMLAQHYSGIPMNMPNGLPGMTQAQFQALRGQAGPMRPVSLPQHLQAQQQLAEHSLQQQQQQQQAQAQAQHQQQMMMVQQMAMQQQVNAQNQASNNQGQPNQINSQPNQNIQQAQNAIMQQHQQQQQQQQQSQQQQQQQQQQQPQQQQQQQQQTHSVVASQQNQSQQHSQSQPSQPQQNTQPTSTQVTPQQPTAASMQQQITPSVMQHQQLRQGERIKGQCLMKLMAFADHLSSFTTCTRPLEAYSANPAHRTAAKGAKQRDDLTYWVTFVERFFSAKGGLRHSVWVMDERSNKQYEITYPALPRYFYTHFESGIKGMQMVFVKGSEKELPNNNYYIESQKSSFVYWFENGAQLVASGTLKAHFDAEQKIELLEFITSSHEEYLPRTQVVEAARPLHIWGKEWHKVNSSPDGKISPEMNKKKMKIMKSPSQPPPDIELPASKVKPSMGITHSVFRYLELTEVMIQMNPLFAYSHQNTHLSPSNALEQYVANVNVSGISNPGQQSHSGPRTPAMGNFAMGASPAQAQLQLPGGSPHIGSPAQAPGMQLQQSQHGTSSSGQSANTSPNANNKRRKPSAINADDDNQLNGTLSKTGIKPSPRIGGKRQKGT</sequence>
<feature type="region of interest" description="Disordered" evidence="1">
    <location>
        <begin position="624"/>
        <end position="736"/>
    </location>
</feature>
<evidence type="ECO:0000313" key="3">
    <source>
        <dbReference type="Proteomes" id="UP000275772"/>
    </source>
</evidence>
<evidence type="ECO:0000256" key="1">
    <source>
        <dbReference type="SAM" id="MobiDB-lite"/>
    </source>
</evidence>
<dbReference type="VEuPathDB" id="FungiDB:BLGHR1_13076"/>
<feature type="region of interest" description="Disordered" evidence="1">
    <location>
        <begin position="279"/>
        <end position="340"/>
    </location>
</feature>
<feature type="compositionally biased region" description="Low complexity" evidence="1">
    <location>
        <begin position="674"/>
        <end position="688"/>
    </location>
</feature>